<comment type="caution">
    <text evidence="1">The sequence shown here is derived from an EMBL/GenBank/DDBJ whole genome shotgun (WGS) entry which is preliminary data.</text>
</comment>
<dbReference type="EMBL" id="JADCNL010000622">
    <property type="protein sequence ID" value="KAG0446055.1"/>
    <property type="molecule type" value="Genomic_DNA"/>
</dbReference>
<name>A0A835U239_VANPL</name>
<protein>
    <submittedName>
        <fullName evidence="1">Uncharacterized protein</fullName>
    </submittedName>
</protein>
<evidence type="ECO:0000313" key="4">
    <source>
        <dbReference type="Proteomes" id="UP000639772"/>
    </source>
</evidence>
<reference evidence="3 4" key="1">
    <citation type="journal article" date="2020" name="Nat. Food">
        <title>A phased Vanilla planifolia genome enables genetic improvement of flavour and production.</title>
        <authorList>
            <person name="Hasing T."/>
            <person name="Tang H."/>
            <person name="Brym M."/>
            <person name="Khazi F."/>
            <person name="Huang T."/>
            <person name="Chambers A.H."/>
        </authorList>
    </citation>
    <scope>NUCLEOTIDE SEQUENCE [LARGE SCALE GENOMIC DNA]</scope>
    <source>
        <tissue evidence="1">Leaf</tissue>
    </source>
</reference>
<proteinExistence type="predicted"/>
<gene>
    <name evidence="2" type="ORF">HPP92_029026</name>
    <name evidence="1" type="ORF">HPP92_029038</name>
</gene>
<sequence length="147" mass="15999">MFPFVARRPLAPFSNRKASLSAGMLVTFLTNFMSFPISALPAHSSAPSRFLPACRLYHLTLYTAERFDLHSGGVRIASSPRRFRSAWPADHHPAPSPTLSRTTLFAAHRHSIVPSVVHLPVTDIVLQSVAPSPGLTLPPTFPDASCT</sequence>
<dbReference type="Proteomes" id="UP000639772">
    <property type="component" value="Unassembled WGS sequence"/>
</dbReference>
<dbReference type="AlphaFoldDB" id="A0A835U239"/>
<dbReference type="EMBL" id="JADCNM010000623">
    <property type="protein sequence ID" value="KAG0446048.1"/>
    <property type="molecule type" value="Genomic_DNA"/>
</dbReference>
<accession>A0A835U239</accession>
<organism evidence="1 4">
    <name type="scientific">Vanilla planifolia</name>
    <name type="common">Vanilla</name>
    <dbReference type="NCBI Taxonomy" id="51239"/>
    <lineage>
        <taxon>Eukaryota</taxon>
        <taxon>Viridiplantae</taxon>
        <taxon>Streptophyta</taxon>
        <taxon>Embryophyta</taxon>
        <taxon>Tracheophyta</taxon>
        <taxon>Spermatophyta</taxon>
        <taxon>Magnoliopsida</taxon>
        <taxon>Liliopsida</taxon>
        <taxon>Asparagales</taxon>
        <taxon>Orchidaceae</taxon>
        <taxon>Vanilloideae</taxon>
        <taxon>Vanilleae</taxon>
        <taxon>Vanilla</taxon>
    </lineage>
</organism>
<evidence type="ECO:0000313" key="3">
    <source>
        <dbReference type="Proteomes" id="UP000636800"/>
    </source>
</evidence>
<evidence type="ECO:0000313" key="1">
    <source>
        <dbReference type="EMBL" id="KAG0446048.1"/>
    </source>
</evidence>
<dbReference type="Proteomes" id="UP000636800">
    <property type="component" value="Unassembled WGS sequence"/>
</dbReference>
<keyword evidence="3" id="KW-1185">Reference proteome</keyword>
<evidence type="ECO:0000313" key="2">
    <source>
        <dbReference type="EMBL" id="KAG0446055.1"/>
    </source>
</evidence>